<dbReference type="Pfam" id="PF03444">
    <property type="entry name" value="WHD_HrcA"/>
    <property type="match status" value="1"/>
</dbReference>
<keyword evidence="4 5" id="KW-0804">Transcription</keyword>
<dbReference type="GO" id="GO:0045892">
    <property type="term" value="P:negative regulation of DNA-templated transcription"/>
    <property type="evidence" value="ECO:0007669"/>
    <property type="project" value="UniProtKB-UniRule"/>
</dbReference>
<protein>
    <recommendedName>
        <fullName evidence="5">Heat-inducible transcription repressor HrcA</fullName>
    </recommendedName>
</protein>
<dbReference type="Pfam" id="PF01628">
    <property type="entry name" value="HrcA"/>
    <property type="match status" value="1"/>
</dbReference>
<keyword evidence="3 5" id="KW-0346">Stress response</keyword>
<reference evidence="8 9" key="1">
    <citation type="journal article" date="2016" name="Nat. Commun.">
        <title>Thousands of microbial genomes shed light on interconnected biogeochemical processes in an aquifer system.</title>
        <authorList>
            <person name="Anantharaman K."/>
            <person name="Brown C.T."/>
            <person name="Hug L.A."/>
            <person name="Sharon I."/>
            <person name="Castelle C.J."/>
            <person name="Probst A.J."/>
            <person name="Thomas B.C."/>
            <person name="Singh A."/>
            <person name="Wilkins M.J."/>
            <person name="Karaoz U."/>
            <person name="Brodie E.L."/>
            <person name="Williams K.H."/>
            <person name="Hubbard S.S."/>
            <person name="Banfield J.F."/>
        </authorList>
    </citation>
    <scope>NUCLEOTIDE SEQUENCE [LARGE SCALE GENOMIC DNA]</scope>
</reference>
<comment type="function">
    <text evidence="5">Negative regulator of class I heat shock genes (grpE-dnaK-dnaJ and groELS operons). Prevents heat-shock induction of these operons.</text>
</comment>
<dbReference type="InterPro" id="IPR029016">
    <property type="entry name" value="GAF-like_dom_sf"/>
</dbReference>
<evidence type="ECO:0000313" key="8">
    <source>
        <dbReference type="EMBL" id="OGN34806.1"/>
    </source>
</evidence>
<dbReference type="SUPFAM" id="SSF55781">
    <property type="entry name" value="GAF domain-like"/>
    <property type="match status" value="1"/>
</dbReference>
<dbReference type="InterPro" id="IPR005104">
    <property type="entry name" value="WHTH_HrcA_DNA-bd"/>
</dbReference>
<dbReference type="InterPro" id="IPR002571">
    <property type="entry name" value="HrcA"/>
</dbReference>
<feature type="domain" description="Heat-inducible transcription repressor HrcA C-terminal" evidence="6">
    <location>
        <begin position="94"/>
        <end position="234"/>
    </location>
</feature>
<comment type="caution">
    <text evidence="8">The sequence shown here is derived from an EMBL/GenBank/DDBJ whole genome shotgun (WGS) entry which is preliminary data.</text>
</comment>
<organism evidence="8 9">
    <name type="scientific">Candidatus Yanofskybacteria bacterium RIFCSPLOWO2_02_FULL_47_9b</name>
    <dbReference type="NCBI Taxonomy" id="1802708"/>
    <lineage>
        <taxon>Bacteria</taxon>
        <taxon>Candidatus Yanofskyibacteriota</taxon>
    </lineage>
</organism>
<dbReference type="Gene3D" id="1.10.10.10">
    <property type="entry name" value="Winged helix-like DNA-binding domain superfamily/Winged helix DNA-binding domain"/>
    <property type="match status" value="1"/>
</dbReference>
<evidence type="ECO:0000256" key="2">
    <source>
        <dbReference type="ARBA" id="ARBA00023015"/>
    </source>
</evidence>
<dbReference type="InterPro" id="IPR036388">
    <property type="entry name" value="WH-like_DNA-bd_sf"/>
</dbReference>
<dbReference type="InterPro" id="IPR036390">
    <property type="entry name" value="WH_DNA-bd_sf"/>
</dbReference>
<evidence type="ECO:0000256" key="3">
    <source>
        <dbReference type="ARBA" id="ARBA00023016"/>
    </source>
</evidence>
<dbReference type="Proteomes" id="UP000178155">
    <property type="component" value="Unassembled WGS sequence"/>
</dbReference>
<dbReference type="PANTHER" id="PTHR34824">
    <property type="entry name" value="HEAT-INDUCIBLE TRANSCRIPTION REPRESSOR HRCA"/>
    <property type="match status" value="1"/>
</dbReference>
<dbReference type="Gene3D" id="3.30.450.40">
    <property type="match status" value="1"/>
</dbReference>
<name>A0A1F8HD01_9BACT</name>
<proteinExistence type="inferred from homology"/>
<dbReference type="GO" id="GO:0003677">
    <property type="term" value="F:DNA binding"/>
    <property type="evidence" value="ECO:0007669"/>
    <property type="project" value="InterPro"/>
</dbReference>
<keyword evidence="2 5" id="KW-0805">Transcription regulation</keyword>
<dbReference type="EMBL" id="MGKW01000004">
    <property type="protein sequence ID" value="OGN34806.1"/>
    <property type="molecule type" value="Genomic_DNA"/>
</dbReference>
<dbReference type="InterPro" id="IPR021153">
    <property type="entry name" value="HrcA_C"/>
</dbReference>
<evidence type="ECO:0000259" key="6">
    <source>
        <dbReference type="Pfam" id="PF01628"/>
    </source>
</evidence>
<accession>A0A1F8HD01</accession>
<evidence type="ECO:0000313" key="9">
    <source>
        <dbReference type="Proteomes" id="UP000178155"/>
    </source>
</evidence>
<evidence type="ECO:0000256" key="4">
    <source>
        <dbReference type="ARBA" id="ARBA00023163"/>
    </source>
</evidence>
<keyword evidence="1 5" id="KW-0678">Repressor</keyword>
<comment type="similarity">
    <text evidence="5">Belongs to the HrcA family.</text>
</comment>
<gene>
    <name evidence="5" type="primary">hrcA</name>
    <name evidence="8" type="ORF">A3I39_00260</name>
</gene>
<feature type="domain" description="Winged helix-turn-helix transcription repressor HrcA DNA-binding" evidence="7">
    <location>
        <begin position="3"/>
        <end position="76"/>
    </location>
</feature>
<dbReference type="SUPFAM" id="SSF46785">
    <property type="entry name" value="Winged helix' DNA-binding domain"/>
    <property type="match status" value="1"/>
</dbReference>
<evidence type="ECO:0000256" key="5">
    <source>
        <dbReference type="HAMAP-Rule" id="MF_00081"/>
    </source>
</evidence>
<dbReference type="PANTHER" id="PTHR34824:SF1">
    <property type="entry name" value="HEAT-INDUCIBLE TRANSCRIPTION REPRESSOR HRCA"/>
    <property type="match status" value="1"/>
</dbReference>
<evidence type="ECO:0000256" key="1">
    <source>
        <dbReference type="ARBA" id="ARBA00022491"/>
    </source>
</evidence>
<dbReference type="AlphaFoldDB" id="A0A1F8HD01"/>
<dbReference type="HAMAP" id="MF_00081">
    <property type="entry name" value="HrcA"/>
    <property type="match status" value="1"/>
</dbReference>
<evidence type="ECO:0000259" key="7">
    <source>
        <dbReference type="Pfam" id="PF03444"/>
    </source>
</evidence>
<sequence>MSDLSRRQDNLLKFIIQEFVNTAKPVPSALVCKKARLNVSPATIRNEMNDLEEMGYLGQFHTSGGRVPTDKAYRHFVNSLNLKQASEPTISDKRSIRTALADAGQDPRQLNKALADSLSKLTANLVITGTEENEDFFKFGLANLLHMPEFHQFERMFQLTNFFEEFDQIFNALEHQMFGNKHDFRIIQVSIGRENPMSHIKEESVIATRYSLPNGYVGSLTLIGPTRMDYEKNISLIKYAKQELEKKLT</sequence>